<dbReference type="PANTHER" id="PTHR43434">
    <property type="entry name" value="PHOSPHOGLYCOLATE PHOSPHATASE"/>
    <property type="match status" value="1"/>
</dbReference>
<dbReference type="GO" id="GO:0008967">
    <property type="term" value="F:phosphoglycolate phosphatase activity"/>
    <property type="evidence" value="ECO:0007669"/>
    <property type="project" value="TreeGrafter"/>
</dbReference>
<dbReference type="RefSeq" id="WP_202766574.1">
    <property type="nucleotide sequence ID" value="NZ_JAESWA010000017.1"/>
</dbReference>
<dbReference type="Pfam" id="PF13419">
    <property type="entry name" value="HAD_2"/>
    <property type="match status" value="1"/>
</dbReference>
<organism evidence="1 2">
    <name type="scientific">Clostridium paridis</name>
    <dbReference type="NCBI Taxonomy" id="2803863"/>
    <lineage>
        <taxon>Bacteria</taxon>
        <taxon>Bacillati</taxon>
        <taxon>Bacillota</taxon>
        <taxon>Clostridia</taxon>
        <taxon>Eubacteriales</taxon>
        <taxon>Clostridiaceae</taxon>
        <taxon>Clostridium</taxon>
    </lineage>
</organism>
<reference evidence="1" key="1">
    <citation type="submission" date="2021-01" db="EMBL/GenBank/DDBJ databases">
        <title>Genome public.</title>
        <authorList>
            <person name="Liu C."/>
            <person name="Sun Q."/>
        </authorList>
    </citation>
    <scope>NUCLEOTIDE SEQUENCE</scope>
    <source>
        <strain evidence="1">YIM B02565</strain>
    </source>
</reference>
<protein>
    <submittedName>
        <fullName evidence="1">HAD family hydrolase</fullName>
    </submittedName>
</protein>
<keyword evidence="1" id="KW-0378">Hydrolase</keyword>
<dbReference type="SUPFAM" id="SSF56784">
    <property type="entry name" value="HAD-like"/>
    <property type="match status" value="1"/>
</dbReference>
<evidence type="ECO:0000313" key="2">
    <source>
        <dbReference type="Proteomes" id="UP000623681"/>
    </source>
</evidence>
<dbReference type="InterPro" id="IPR050155">
    <property type="entry name" value="HAD-like_hydrolase_sf"/>
</dbReference>
<dbReference type="InterPro" id="IPR023214">
    <property type="entry name" value="HAD_sf"/>
</dbReference>
<gene>
    <name evidence="1" type="ORF">JK634_05260</name>
</gene>
<comment type="caution">
    <text evidence="1">The sequence shown here is derived from an EMBL/GenBank/DDBJ whole genome shotgun (WGS) entry which is preliminary data.</text>
</comment>
<dbReference type="InterPro" id="IPR023198">
    <property type="entry name" value="PGP-like_dom2"/>
</dbReference>
<dbReference type="EMBL" id="JAESWA010000017">
    <property type="protein sequence ID" value="MBL4931205.1"/>
    <property type="molecule type" value="Genomic_DNA"/>
</dbReference>
<dbReference type="InterPro" id="IPR036412">
    <property type="entry name" value="HAD-like_sf"/>
</dbReference>
<dbReference type="InterPro" id="IPR041492">
    <property type="entry name" value="HAD_2"/>
</dbReference>
<dbReference type="Gene3D" id="3.40.50.1000">
    <property type="entry name" value="HAD superfamily/HAD-like"/>
    <property type="match status" value="1"/>
</dbReference>
<dbReference type="GO" id="GO:0006281">
    <property type="term" value="P:DNA repair"/>
    <property type="evidence" value="ECO:0007669"/>
    <property type="project" value="TreeGrafter"/>
</dbReference>
<dbReference type="CDD" id="cd01427">
    <property type="entry name" value="HAD_like"/>
    <property type="match status" value="1"/>
</dbReference>
<dbReference type="Proteomes" id="UP000623681">
    <property type="component" value="Unassembled WGS sequence"/>
</dbReference>
<sequence length="225" mass="26201">MIYRCLVLDHDDTVSKSTPEIHHPSFVEAMKLLRPDIEPLTLEEFVSCCFSPGFSHLCKDVLEFSEEEQQKQNEIWRSYTKSIVPEFYSGFPELIKRYKELGGIICVVSHSESEQILRDYIVNCNVTPDLIFGWDVEDDKRKPSPYPLLKIMKTFNLEEHEILVLDDLKPGLDMARACNIEFAAAGWSHIIPEIKEYMKNESDYYFETVETFSKFIFSKQLNPSP</sequence>
<dbReference type="PANTHER" id="PTHR43434:SF1">
    <property type="entry name" value="PHOSPHOGLYCOLATE PHOSPHATASE"/>
    <property type="match status" value="1"/>
</dbReference>
<name>A0A937FBU8_9CLOT</name>
<proteinExistence type="predicted"/>
<accession>A0A937FBU8</accession>
<dbReference type="AlphaFoldDB" id="A0A937FBU8"/>
<dbReference type="Gene3D" id="1.10.150.240">
    <property type="entry name" value="Putative phosphatase, domain 2"/>
    <property type="match status" value="1"/>
</dbReference>
<keyword evidence="2" id="KW-1185">Reference proteome</keyword>
<evidence type="ECO:0000313" key="1">
    <source>
        <dbReference type="EMBL" id="MBL4931205.1"/>
    </source>
</evidence>